<comment type="caution">
    <text evidence="8">The sequence shown here is derived from an EMBL/GenBank/DDBJ whole genome shotgun (WGS) entry which is preliminary data.</text>
</comment>
<dbReference type="PANTHER" id="PTHR13391:SF0">
    <property type="entry name" value="PROTEIN MISATO HOMOLOG 1"/>
    <property type="match status" value="1"/>
</dbReference>
<dbReference type="SUPFAM" id="SSF52490">
    <property type="entry name" value="Tubulin nucleotide-binding domain-like"/>
    <property type="match status" value="1"/>
</dbReference>
<comment type="similarity">
    <text evidence="3">Belongs to the misato family.</text>
</comment>
<dbReference type="Proteomes" id="UP001271007">
    <property type="component" value="Unassembled WGS sequence"/>
</dbReference>
<evidence type="ECO:0000256" key="4">
    <source>
        <dbReference type="ARBA" id="ARBA00023128"/>
    </source>
</evidence>
<comment type="subcellular location">
    <subcellularLocation>
        <location evidence="2">Mitochondrion</location>
    </subcellularLocation>
</comment>
<evidence type="ECO:0000256" key="5">
    <source>
        <dbReference type="SAM" id="MobiDB-lite"/>
    </source>
</evidence>
<evidence type="ECO:0000313" key="8">
    <source>
        <dbReference type="EMBL" id="KAK3057383.1"/>
    </source>
</evidence>
<accession>A0AAJ0GH00</accession>
<feature type="compositionally biased region" description="Polar residues" evidence="5">
    <location>
        <begin position="369"/>
        <end position="384"/>
    </location>
</feature>
<comment type="function">
    <text evidence="1">Involved in the partitioning of the mitochondrial organelle and mitochondrial DNA (mtDNA) inheritance.</text>
</comment>
<reference evidence="8" key="1">
    <citation type="submission" date="2023-04" db="EMBL/GenBank/DDBJ databases">
        <title>Black Yeasts Isolated from many extreme environments.</title>
        <authorList>
            <person name="Coleine C."/>
            <person name="Stajich J.E."/>
            <person name="Selbmann L."/>
        </authorList>
    </citation>
    <scope>NUCLEOTIDE SEQUENCE</scope>
    <source>
        <strain evidence="8">CCFEE 5312</strain>
    </source>
</reference>
<dbReference type="GO" id="GO:0005739">
    <property type="term" value="C:mitochondrion"/>
    <property type="evidence" value="ECO:0007669"/>
    <property type="project" value="UniProtKB-SubCell"/>
</dbReference>
<dbReference type="GO" id="GO:0007005">
    <property type="term" value="P:mitochondrion organization"/>
    <property type="evidence" value="ECO:0007669"/>
    <property type="project" value="InterPro"/>
</dbReference>
<dbReference type="EMBL" id="JAWDJX010000003">
    <property type="protein sequence ID" value="KAK3057383.1"/>
    <property type="molecule type" value="Genomic_DNA"/>
</dbReference>
<dbReference type="AlphaFoldDB" id="A0AAJ0GH00"/>
<evidence type="ECO:0000259" key="6">
    <source>
        <dbReference type="Pfam" id="PF10644"/>
    </source>
</evidence>
<dbReference type="PANTHER" id="PTHR13391">
    <property type="entry name" value="MITOCHONDRIAL DISTRIBUTION REGULATOR MISATO"/>
    <property type="match status" value="1"/>
</dbReference>
<keyword evidence="9" id="KW-1185">Reference proteome</keyword>
<sequence>MHEVVTLQFGQRVNYLATHFWNIQESYFTYSGQEESPVDHDVSFRPGIGADGNDTYTPRTLIYDLKGGFGTLRRENALYELEHPESSTQQSLWGGSTIPLRLPPINPSSYQQALNQGTQPPQLTADTVRYWSDYNRVFYHPRSIVQLSEYELNSSLMPFERWETGEELFRNLDREFDLLDRDLRPFLEECDQLQGLQILTSTDDAWGGFASRYLERISDELGKGSRWVFGLKDGNRVQRQREMLQTANFAQSIYALDSHASVHIPLSMPPAPLPSYLSLDRLSVWHTSAVEAVLMESITLPTRLRGTESSHDTFDTLESTLNNDGNRRIVTAGFSVKNPDTLHATTNGGGPQDTRMTNGVTHEDEENEVSSTDLSMFPTSSATTRSERRPHIFTQVESLRGWWKPGEEIEASNAAARDRYVEGPRVSIHQSSLLFPILSSYPGIFRFEGHPTSLAIKAQLSTSTAVAARVRDLERSARGLMGVEEREAICDGLASLAEEYEEGWDDSDANDDND</sequence>
<dbReference type="InterPro" id="IPR036525">
    <property type="entry name" value="Tubulin/FtsZ_GTPase_sf"/>
</dbReference>
<dbReference type="Gene3D" id="3.40.50.1440">
    <property type="entry name" value="Tubulin/FtsZ, GTPase domain"/>
    <property type="match status" value="1"/>
</dbReference>
<proteinExistence type="inferred from homology"/>
<feature type="domain" description="DML1/Misato tubulin" evidence="7">
    <location>
        <begin position="120"/>
        <end position="304"/>
    </location>
</feature>
<evidence type="ECO:0000256" key="3">
    <source>
        <dbReference type="ARBA" id="ARBA00008507"/>
    </source>
</evidence>
<dbReference type="InterPro" id="IPR019605">
    <property type="entry name" value="Misato_II_tubulin-like"/>
</dbReference>
<name>A0AAJ0GH00_9PEZI</name>
<evidence type="ECO:0000256" key="1">
    <source>
        <dbReference type="ARBA" id="ARBA00003757"/>
    </source>
</evidence>
<keyword evidence="4" id="KW-0496">Mitochondrion</keyword>
<protein>
    <submittedName>
        <fullName evidence="8">MtDNA inheritance, partitioning of the mitochondrial organelle</fullName>
    </submittedName>
</protein>
<evidence type="ECO:0000313" key="9">
    <source>
        <dbReference type="Proteomes" id="UP001271007"/>
    </source>
</evidence>
<evidence type="ECO:0000259" key="7">
    <source>
        <dbReference type="Pfam" id="PF14881"/>
    </source>
</evidence>
<dbReference type="Pfam" id="PF10644">
    <property type="entry name" value="Misat_Tub_SegII"/>
    <property type="match status" value="1"/>
</dbReference>
<feature type="domain" description="Misato Segment II tubulin-like" evidence="6">
    <location>
        <begin position="2"/>
        <end position="116"/>
    </location>
</feature>
<gene>
    <name evidence="8" type="primary">DML1</name>
    <name evidence="8" type="ORF">LTR09_001567</name>
</gene>
<organism evidence="8 9">
    <name type="scientific">Extremus antarcticus</name>
    <dbReference type="NCBI Taxonomy" id="702011"/>
    <lineage>
        <taxon>Eukaryota</taxon>
        <taxon>Fungi</taxon>
        <taxon>Dikarya</taxon>
        <taxon>Ascomycota</taxon>
        <taxon>Pezizomycotina</taxon>
        <taxon>Dothideomycetes</taxon>
        <taxon>Dothideomycetidae</taxon>
        <taxon>Mycosphaerellales</taxon>
        <taxon>Extremaceae</taxon>
        <taxon>Extremus</taxon>
    </lineage>
</organism>
<dbReference type="Pfam" id="PF14881">
    <property type="entry name" value="Tubulin_3"/>
    <property type="match status" value="1"/>
</dbReference>
<dbReference type="InterPro" id="IPR049942">
    <property type="entry name" value="DML1/Misato"/>
</dbReference>
<evidence type="ECO:0000256" key="2">
    <source>
        <dbReference type="ARBA" id="ARBA00004173"/>
    </source>
</evidence>
<feature type="region of interest" description="Disordered" evidence="5">
    <location>
        <begin position="338"/>
        <end position="387"/>
    </location>
</feature>
<dbReference type="InterPro" id="IPR029209">
    <property type="entry name" value="DML1/Misato_tubulin"/>
</dbReference>